<proteinExistence type="predicted"/>
<sequence>MSELPIPRQCTLIMASGEHEAEAHCSFPLMGTNQNDAVVAKKTFKYCPGLKNEQLLTALSQNSIKSNTNVVVNSDAVRPYSGSGFIDITEVQEFRLEIPLAKERYKVGSYSQLRPSKLNHRVVGFRSRTMAPASELKMIDMSCPSLTAGWLSKRDYSNLNANAKRKYLLEYTVVWQKVCLMPQKTHRREHNSYIPNKRVRKYDVLKLFIGETPSKLGPMLTQAVWLWYEAATAAYCGSVV</sequence>
<organism evidence="1 2">
    <name type="scientific">Opisthorchis viverrini</name>
    <name type="common">Southeast Asian liver fluke</name>
    <dbReference type="NCBI Taxonomy" id="6198"/>
    <lineage>
        <taxon>Eukaryota</taxon>
        <taxon>Metazoa</taxon>
        <taxon>Spiralia</taxon>
        <taxon>Lophotrochozoa</taxon>
        <taxon>Platyhelminthes</taxon>
        <taxon>Trematoda</taxon>
        <taxon>Digenea</taxon>
        <taxon>Opisthorchiida</taxon>
        <taxon>Opisthorchiata</taxon>
        <taxon>Opisthorchiidae</taxon>
        <taxon>Opisthorchis</taxon>
    </lineage>
</organism>
<dbReference type="KEGG" id="ovi:T265_01731"/>
<name>A0A075AIR8_OPIVI</name>
<dbReference type="RefSeq" id="XP_009164085.1">
    <property type="nucleotide sequence ID" value="XM_009165821.1"/>
</dbReference>
<accession>A0A075AIR8</accession>
<dbReference type="EMBL" id="KL596637">
    <property type="protein sequence ID" value="KER32109.1"/>
    <property type="molecule type" value="Genomic_DNA"/>
</dbReference>
<dbReference type="GeneID" id="20315919"/>
<evidence type="ECO:0000313" key="2">
    <source>
        <dbReference type="Proteomes" id="UP000054324"/>
    </source>
</evidence>
<protein>
    <submittedName>
        <fullName evidence="1">Uncharacterized protein</fullName>
    </submittedName>
</protein>
<reference evidence="1 2" key="1">
    <citation type="submission" date="2013-11" db="EMBL/GenBank/DDBJ databases">
        <title>Opisthorchis viverrini - life in the bile duct.</title>
        <authorList>
            <person name="Young N.D."/>
            <person name="Nagarajan N."/>
            <person name="Lin S.J."/>
            <person name="Korhonen P.K."/>
            <person name="Jex A.R."/>
            <person name="Hall R.S."/>
            <person name="Safavi-Hemami H."/>
            <person name="Kaewkong W."/>
            <person name="Bertrand D."/>
            <person name="Gao S."/>
            <person name="Seet Q."/>
            <person name="Wongkham S."/>
            <person name="Teh B.T."/>
            <person name="Wongkham C."/>
            <person name="Intapan P.M."/>
            <person name="Maleewong W."/>
            <person name="Yang X."/>
            <person name="Hu M."/>
            <person name="Wang Z."/>
            <person name="Hofmann A."/>
            <person name="Sternberg P.W."/>
            <person name="Tan P."/>
            <person name="Wang J."/>
            <person name="Gasser R.B."/>
        </authorList>
    </citation>
    <scope>NUCLEOTIDE SEQUENCE [LARGE SCALE GENOMIC DNA]</scope>
</reference>
<evidence type="ECO:0000313" key="1">
    <source>
        <dbReference type="EMBL" id="KER32109.1"/>
    </source>
</evidence>
<keyword evidence="2" id="KW-1185">Reference proteome</keyword>
<gene>
    <name evidence="1" type="ORF">T265_01731</name>
</gene>
<dbReference type="Proteomes" id="UP000054324">
    <property type="component" value="Unassembled WGS sequence"/>
</dbReference>
<dbReference type="CTD" id="20315919"/>
<dbReference type="AlphaFoldDB" id="A0A075AIR8"/>